<dbReference type="KEGG" id="ptm:GSPATT00037562001"/>
<accession>A0CEA9</accession>
<dbReference type="InParanoid" id="A0CEA9"/>
<gene>
    <name evidence="1" type="ORF">GSPATT00037562001</name>
</gene>
<dbReference type="OrthoDB" id="10429424at2759"/>
<proteinExistence type="predicted"/>
<dbReference type="Proteomes" id="UP000000600">
    <property type="component" value="Unassembled WGS sequence"/>
</dbReference>
<reference evidence="1 2" key="1">
    <citation type="journal article" date="2006" name="Nature">
        <title>Global trends of whole-genome duplications revealed by the ciliate Paramecium tetraurelia.</title>
        <authorList>
            <consortium name="Genoscope"/>
            <person name="Aury J.-M."/>
            <person name="Jaillon O."/>
            <person name="Duret L."/>
            <person name="Noel B."/>
            <person name="Jubin C."/>
            <person name="Porcel B.M."/>
            <person name="Segurens B."/>
            <person name="Daubin V."/>
            <person name="Anthouard V."/>
            <person name="Aiach N."/>
            <person name="Arnaiz O."/>
            <person name="Billaut A."/>
            <person name="Beisson J."/>
            <person name="Blanc I."/>
            <person name="Bouhouche K."/>
            <person name="Camara F."/>
            <person name="Duharcourt S."/>
            <person name="Guigo R."/>
            <person name="Gogendeau D."/>
            <person name="Katinka M."/>
            <person name="Keller A.-M."/>
            <person name="Kissmehl R."/>
            <person name="Klotz C."/>
            <person name="Koll F."/>
            <person name="Le Moue A."/>
            <person name="Lepere C."/>
            <person name="Malinsky S."/>
            <person name="Nowacki M."/>
            <person name="Nowak J.K."/>
            <person name="Plattner H."/>
            <person name="Poulain J."/>
            <person name="Ruiz F."/>
            <person name="Serrano V."/>
            <person name="Zagulski M."/>
            <person name="Dessen P."/>
            <person name="Betermier M."/>
            <person name="Weissenbach J."/>
            <person name="Scarpelli C."/>
            <person name="Schachter V."/>
            <person name="Sperling L."/>
            <person name="Meyer E."/>
            <person name="Cohen J."/>
            <person name="Wincker P."/>
        </authorList>
    </citation>
    <scope>NUCLEOTIDE SEQUENCE [LARGE SCALE GENOMIC DNA]</scope>
    <source>
        <strain evidence="1 2">Stock d4-2</strain>
    </source>
</reference>
<dbReference type="EMBL" id="CT868064">
    <property type="protein sequence ID" value="CAK69126.1"/>
    <property type="molecule type" value="Genomic_DNA"/>
</dbReference>
<name>A0CEA9_PARTE</name>
<keyword evidence="2" id="KW-1185">Reference proteome</keyword>
<evidence type="ECO:0000313" key="2">
    <source>
        <dbReference type="Proteomes" id="UP000000600"/>
    </source>
</evidence>
<evidence type="ECO:0000313" key="1">
    <source>
        <dbReference type="EMBL" id="CAK69126.1"/>
    </source>
</evidence>
<dbReference type="HOGENOM" id="CLU_2364169_0_0_1"/>
<dbReference type="OMA" id="YSIRNNC"/>
<dbReference type="RefSeq" id="XP_001436523.1">
    <property type="nucleotide sequence ID" value="XM_001436486.1"/>
</dbReference>
<sequence>MSDSMGNTQSLDKHIIESSFSLIKTTYSIRNNCIGRLETKFYVLFEINQNSKPSLDQSQKEQVEDRKLRQQPNFGLKSKILIGVMVQYKINVDTCL</sequence>
<organism evidence="1 2">
    <name type="scientific">Paramecium tetraurelia</name>
    <dbReference type="NCBI Taxonomy" id="5888"/>
    <lineage>
        <taxon>Eukaryota</taxon>
        <taxon>Sar</taxon>
        <taxon>Alveolata</taxon>
        <taxon>Ciliophora</taxon>
        <taxon>Intramacronucleata</taxon>
        <taxon>Oligohymenophorea</taxon>
        <taxon>Peniculida</taxon>
        <taxon>Parameciidae</taxon>
        <taxon>Paramecium</taxon>
    </lineage>
</organism>
<dbReference type="GeneID" id="5022308"/>
<dbReference type="AlphaFoldDB" id="A0CEA9"/>
<protein>
    <submittedName>
        <fullName evidence="1">Uncharacterized protein</fullName>
    </submittedName>
</protein>